<dbReference type="GO" id="GO:0005576">
    <property type="term" value="C:extracellular region"/>
    <property type="evidence" value="ECO:0007669"/>
    <property type="project" value="UniProtKB-SubCell"/>
</dbReference>
<evidence type="ECO:0000313" key="7">
    <source>
        <dbReference type="EMBL" id="PJD84064.1"/>
    </source>
</evidence>
<evidence type="ECO:0000256" key="2">
    <source>
        <dbReference type="ARBA" id="ARBA00004613"/>
    </source>
</evidence>
<dbReference type="InterPro" id="IPR013384">
    <property type="entry name" value="Flagell_FlgL"/>
</dbReference>
<dbReference type="PANTHER" id="PTHR42792">
    <property type="entry name" value="FLAGELLIN"/>
    <property type="match status" value="1"/>
</dbReference>
<dbReference type="Gene3D" id="1.20.1330.10">
    <property type="entry name" value="f41 fragment of flagellin, N-terminal domain"/>
    <property type="match status" value="1"/>
</dbReference>
<accession>A0A244AMN5</accession>
<keyword evidence="7" id="KW-0966">Cell projection</keyword>
<dbReference type="AlphaFoldDB" id="A0A244AMN5"/>
<comment type="subcellular location">
    <subcellularLocation>
        <location evidence="1">Bacterial flagellum</location>
    </subcellularLocation>
    <subcellularLocation>
        <location evidence="2">Secreted</location>
    </subcellularLocation>
</comment>
<gene>
    <name evidence="7" type="ORF">B9Q30_12930</name>
</gene>
<evidence type="ECO:0000256" key="3">
    <source>
        <dbReference type="ARBA" id="ARBA00005709"/>
    </source>
</evidence>
<dbReference type="STRING" id="299766.BFV68_16805"/>
<dbReference type="GO" id="GO:0009424">
    <property type="term" value="C:bacterial-type flagellum hook"/>
    <property type="evidence" value="ECO:0007669"/>
    <property type="project" value="InterPro"/>
</dbReference>
<dbReference type="PANTHER" id="PTHR42792:SF1">
    <property type="entry name" value="FLAGELLAR HOOK-ASSOCIATED PROTEIN 3"/>
    <property type="match status" value="1"/>
</dbReference>
<organism evidence="7 8">
    <name type="scientific">Enterobacter hormaechei</name>
    <dbReference type="NCBI Taxonomy" id="158836"/>
    <lineage>
        <taxon>Bacteria</taxon>
        <taxon>Pseudomonadati</taxon>
        <taxon>Pseudomonadota</taxon>
        <taxon>Gammaproteobacteria</taxon>
        <taxon>Enterobacterales</taxon>
        <taxon>Enterobacteriaceae</taxon>
        <taxon>Enterobacter</taxon>
        <taxon>Enterobacter cloacae complex</taxon>
    </lineage>
</organism>
<reference evidence="7 8" key="1">
    <citation type="journal article" date="2017" name="J. Antimicrob. Chemother.">
        <title>Characterization of the population structure, drug resistance mechanisms and plasmids of the community-associated Enterobacter cloacae complex in China.</title>
        <authorList>
            <person name="Zhou K."/>
            <person name="Yu W."/>
            <person name="Cao X."/>
            <person name="Shen P."/>
            <person name="Lu H."/>
            <person name="Luo Q."/>
            <person name="Rossen J.W.A."/>
            <person name="Xiao Y."/>
        </authorList>
    </citation>
    <scope>NUCLEOTIDE SEQUENCE [LARGE SCALE GENOMIC DNA]</scope>
    <source>
        <strain evidence="7 8">ECC904</strain>
    </source>
</reference>
<dbReference type="Pfam" id="PF00669">
    <property type="entry name" value="Flagellin_N"/>
    <property type="match status" value="1"/>
</dbReference>
<sequence>MRLSTLYMFKQSAESMSKRVSDNNNIYLQLSAGKSLLRASDDPKSATDAVNYQDALAKLELYSNVRSTVRSSLEHEDNILNGVGNLLTTTLTEKIVAAKTESYSDEDRRALGAEIKGIRGNLMDLANNRDGSGRYIFGGFKSDTAPFDDAGNYVGGDTARRQTVADGTDMQTGHLGSDVFGDIFSVLDKAVEELSRDPIDRDALNAALSAASEAVSGGIDRLGKAQAELGTNLQQLDALDMSGDVMINDTITKVQTAIGADYSTMTSLIMDSKMSEFALNASMMVFQSMQKMNLFNK</sequence>
<evidence type="ECO:0000259" key="6">
    <source>
        <dbReference type="Pfam" id="PF00669"/>
    </source>
</evidence>
<comment type="caution">
    <text evidence="7">The sequence shown here is derived from an EMBL/GenBank/DDBJ whole genome shotgun (WGS) entry which is preliminary data.</text>
</comment>
<dbReference type="OrthoDB" id="9768249at2"/>
<keyword evidence="5" id="KW-0975">Bacterial flagellum</keyword>
<feature type="domain" description="Flagellin N-terminal" evidence="6">
    <location>
        <begin position="4"/>
        <end position="140"/>
    </location>
</feature>
<dbReference type="GO" id="GO:0005198">
    <property type="term" value="F:structural molecule activity"/>
    <property type="evidence" value="ECO:0007669"/>
    <property type="project" value="InterPro"/>
</dbReference>
<dbReference type="SUPFAM" id="SSF64518">
    <property type="entry name" value="Phase 1 flagellin"/>
    <property type="match status" value="1"/>
</dbReference>
<dbReference type="NCBIfam" id="TIGR02550">
    <property type="entry name" value="flagell_flgL"/>
    <property type="match status" value="1"/>
</dbReference>
<dbReference type="InterPro" id="IPR001029">
    <property type="entry name" value="Flagellin_N"/>
</dbReference>
<proteinExistence type="inferred from homology"/>
<evidence type="ECO:0000256" key="4">
    <source>
        <dbReference type="ARBA" id="ARBA00022525"/>
    </source>
</evidence>
<keyword evidence="7" id="KW-0969">Cilium</keyword>
<comment type="similarity">
    <text evidence="3">Belongs to the bacterial flagellin family.</text>
</comment>
<dbReference type="RefSeq" id="WP_017692833.1">
    <property type="nucleotide sequence ID" value="NZ_AP022510.1"/>
</dbReference>
<protein>
    <submittedName>
        <fullName evidence="7">Flagellar hook-associated protein 3</fullName>
    </submittedName>
</protein>
<dbReference type="GO" id="GO:0071973">
    <property type="term" value="P:bacterial-type flagellum-dependent cell motility"/>
    <property type="evidence" value="ECO:0007669"/>
    <property type="project" value="InterPro"/>
</dbReference>
<name>A0A244AMN5_9ENTR</name>
<dbReference type="Proteomes" id="UP000229974">
    <property type="component" value="Unassembled WGS sequence"/>
</dbReference>
<evidence type="ECO:0000256" key="5">
    <source>
        <dbReference type="ARBA" id="ARBA00023143"/>
    </source>
</evidence>
<dbReference type="InterPro" id="IPR001492">
    <property type="entry name" value="Flagellin"/>
</dbReference>
<evidence type="ECO:0000256" key="1">
    <source>
        <dbReference type="ARBA" id="ARBA00004365"/>
    </source>
</evidence>
<keyword evidence="4" id="KW-0964">Secreted</keyword>
<keyword evidence="7" id="KW-0282">Flagellum</keyword>
<evidence type="ECO:0000313" key="8">
    <source>
        <dbReference type="Proteomes" id="UP000229974"/>
    </source>
</evidence>
<dbReference type="EMBL" id="NEEW01000006">
    <property type="protein sequence ID" value="PJD84064.1"/>
    <property type="molecule type" value="Genomic_DNA"/>
</dbReference>